<dbReference type="FunFam" id="2.60.40.10:FF:000050">
    <property type="entry name" value="Titin isoform B"/>
    <property type="match status" value="1"/>
</dbReference>
<comment type="catalytic activity">
    <reaction evidence="21">
        <text>L-seryl-[protein] + ATP = O-phospho-L-seryl-[protein] + ADP + H(+)</text>
        <dbReference type="Rhea" id="RHEA:17989"/>
        <dbReference type="Rhea" id="RHEA-COMP:9863"/>
        <dbReference type="Rhea" id="RHEA-COMP:11604"/>
        <dbReference type="ChEBI" id="CHEBI:15378"/>
        <dbReference type="ChEBI" id="CHEBI:29999"/>
        <dbReference type="ChEBI" id="CHEBI:30616"/>
        <dbReference type="ChEBI" id="CHEBI:83421"/>
        <dbReference type="ChEBI" id="CHEBI:456216"/>
        <dbReference type="EC" id="2.7.11.1"/>
    </reaction>
</comment>
<keyword evidence="7" id="KW-0723">Serine/threonine-protein kinase</keyword>
<evidence type="ECO:0000256" key="12">
    <source>
        <dbReference type="ARBA" id="ARBA00022741"/>
    </source>
</evidence>
<feature type="domain" description="Ig-like" evidence="22">
    <location>
        <begin position="18"/>
        <end position="101"/>
    </location>
</feature>
<dbReference type="Gene3D" id="2.60.40.10">
    <property type="entry name" value="Immunoglobulins"/>
    <property type="match status" value="4"/>
</dbReference>
<dbReference type="GO" id="GO:0005634">
    <property type="term" value="C:nucleus"/>
    <property type="evidence" value="ECO:0007669"/>
    <property type="project" value="UniProtKB-SubCell"/>
</dbReference>
<evidence type="ECO:0000256" key="13">
    <source>
        <dbReference type="ARBA" id="ARBA00022777"/>
    </source>
</evidence>
<keyword evidence="15" id="KW-0460">Magnesium</keyword>
<evidence type="ECO:0000256" key="1">
    <source>
        <dbReference type="ARBA" id="ARBA00001946"/>
    </source>
</evidence>
<dbReference type="PANTHER" id="PTHR35971:SF5">
    <property type="entry name" value="OBSCURIN LIKE CYTOSKELETAL ADAPTOR 1"/>
    <property type="match status" value="1"/>
</dbReference>
<dbReference type="FunFam" id="2.60.40.10:FF:000214">
    <property type="entry name" value="titin isoform X1"/>
    <property type="match status" value="2"/>
</dbReference>
<dbReference type="PANTHER" id="PTHR35971">
    <property type="entry name" value="SI:DKEY-31G6.6"/>
    <property type="match status" value="1"/>
</dbReference>
<dbReference type="GO" id="GO:0004674">
    <property type="term" value="F:protein serine/threonine kinase activity"/>
    <property type="evidence" value="ECO:0007669"/>
    <property type="project" value="UniProtKB-KW"/>
</dbReference>
<dbReference type="InterPro" id="IPR003599">
    <property type="entry name" value="Ig_sub"/>
</dbReference>
<evidence type="ECO:0000256" key="7">
    <source>
        <dbReference type="ARBA" id="ARBA00022527"/>
    </source>
</evidence>
<evidence type="ECO:0000256" key="5">
    <source>
        <dbReference type="ARBA" id="ARBA00012513"/>
    </source>
</evidence>
<dbReference type="EMBL" id="OZ035837">
    <property type="protein sequence ID" value="CAL1581388.1"/>
    <property type="molecule type" value="Genomic_DNA"/>
</dbReference>
<name>A0AAV2JXA8_KNICA</name>
<accession>A0AAV2JXA8</accession>
<dbReference type="Proteomes" id="UP001497482">
    <property type="component" value="Chromosome 15"/>
</dbReference>
<dbReference type="GO" id="GO:0005737">
    <property type="term" value="C:cytoplasm"/>
    <property type="evidence" value="ECO:0007669"/>
    <property type="project" value="UniProtKB-SubCell"/>
</dbReference>
<evidence type="ECO:0000256" key="3">
    <source>
        <dbReference type="ARBA" id="ARBA00004496"/>
    </source>
</evidence>
<evidence type="ECO:0000256" key="8">
    <source>
        <dbReference type="ARBA" id="ARBA00022553"/>
    </source>
</evidence>
<keyword evidence="6" id="KW-0963">Cytoplasm</keyword>
<organism evidence="23 24">
    <name type="scientific">Knipowitschia caucasica</name>
    <name type="common">Caucasian dwarf goby</name>
    <name type="synonym">Pomatoschistus caucasicus</name>
    <dbReference type="NCBI Taxonomy" id="637954"/>
    <lineage>
        <taxon>Eukaryota</taxon>
        <taxon>Metazoa</taxon>
        <taxon>Chordata</taxon>
        <taxon>Craniata</taxon>
        <taxon>Vertebrata</taxon>
        <taxon>Euteleostomi</taxon>
        <taxon>Actinopterygii</taxon>
        <taxon>Neopterygii</taxon>
        <taxon>Teleostei</taxon>
        <taxon>Neoteleostei</taxon>
        <taxon>Acanthomorphata</taxon>
        <taxon>Gobiaria</taxon>
        <taxon>Gobiiformes</taxon>
        <taxon>Gobioidei</taxon>
        <taxon>Gobiidae</taxon>
        <taxon>Gobiinae</taxon>
        <taxon>Knipowitschia</taxon>
    </lineage>
</organism>
<dbReference type="GO" id="GO:0046872">
    <property type="term" value="F:metal ion binding"/>
    <property type="evidence" value="ECO:0007669"/>
    <property type="project" value="UniProtKB-KW"/>
</dbReference>
<proteinExistence type="inferred from homology"/>
<comment type="catalytic activity">
    <reaction evidence="20">
        <text>L-threonyl-[protein] + ATP = O-phospho-L-threonyl-[protein] + ADP + H(+)</text>
        <dbReference type="Rhea" id="RHEA:46608"/>
        <dbReference type="Rhea" id="RHEA-COMP:11060"/>
        <dbReference type="Rhea" id="RHEA-COMP:11605"/>
        <dbReference type="ChEBI" id="CHEBI:15378"/>
        <dbReference type="ChEBI" id="CHEBI:30013"/>
        <dbReference type="ChEBI" id="CHEBI:30616"/>
        <dbReference type="ChEBI" id="CHEBI:61977"/>
        <dbReference type="ChEBI" id="CHEBI:456216"/>
        <dbReference type="EC" id="2.7.11.1"/>
    </reaction>
</comment>
<comment type="similarity">
    <text evidence="4">Belongs to the protein kinase superfamily. CAMK Ser/Thr protein kinase family.</text>
</comment>
<gene>
    <name evidence="23" type="ORF">KC01_LOCUS12151</name>
</gene>
<dbReference type="PROSITE" id="PS50835">
    <property type="entry name" value="IG_LIKE"/>
    <property type="match status" value="1"/>
</dbReference>
<keyword evidence="9" id="KW-0808">Transferase</keyword>
<dbReference type="InterPro" id="IPR007110">
    <property type="entry name" value="Ig-like_dom"/>
</dbReference>
<evidence type="ECO:0000313" key="24">
    <source>
        <dbReference type="Proteomes" id="UP001497482"/>
    </source>
</evidence>
<sequence>MLLHVPLCDSALAVTEGDAVFITKLSDFTAVEKDEVSLQCELSKDVPVVWYRDQVELTQSKSLALKSEGTKRFMVLKKVEMSDQGEYCCDCGTDKTKAKLSVEGRDVKVVRPIYGVELCDGETARFEAEVSAEDVQAQWKLNGNLLSASSDVDIIEEGSKHTLILYNCRVSMAGEVSFSAASAKCAANLKVKELPMNFLTSLSDVQVYEKDEARFEVEVSRVPKTFRWLKGSAEVTNDDKFEAVQEGNLFVLRVKSAAYEDEAKYMFEAEDKRTTGKLVIQGIRLEFVKPIKDVTVKERETAEFSVELSHDKISVVWYKNDVRLHPSKVVHMSDQGRVHTLAIKEATIDDTSMIRVEAMDKSLTAMLTVIDLFVVHD</sequence>
<keyword evidence="24" id="KW-1185">Reference proteome</keyword>
<keyword evidence="19" id="KW-0393">Immunoglobulin domain</keyword>
<dbReference type="InterPro" id="IPR013783">
    <property type="entry name" value="Ig-like_fold"/>
</dbReference>
<keyword evidence="17" id="KW-1015">Disulfide bond</keyword>
<evidence type="ECO:0000256" key="11">
    <source>
        <dbReference type="ARBA" id="ARBA00022737"/>
    </source>
</evidence>
<dbReference type="GO" id="GO:0005524">
    <property type="term" value="F:ATP binding"/>
    <property type="evidence" value="ECO:0007669"/>
    <property type="project" value="UniProtKB-KW"/>
</dbReference>
<evidence type="ECO:0000256" key="19">
    <source>
        <dbReference type="ARBA" id="ARBA00023319"/>
    </source>
</evidence>
<keyword evidence="11" id="KW-0677">Repeat</keyword>
<dbReference type="Pfam" id="PF07679">
    <property type="entry name" value="I-set"/>
    <property type="match status" value="4"/>
</dbReference>
<evidence type="ECO:0000256" key="9">
    <source>
        <dbReference type="ARBA" id="ARBA00022679"/>
    </source>
</evidence>
<keyword evidence="10" id="KW-0479">Metal-binding</keyword>
<keyword evidence="18" id="KW-0539">Nucleus</keyword>
<dbReference type="InterPro" id="IPR052385">
    <property type="entry name" value="Obscurin/Obscurin-like_Reg"/>
</dbReference>
<protein>
    <recommendedName>
        <fullName evidence="5">non-specific serine/threonine protein kinase</fullName>
        <ecNumber evidence="5">2.7.11.1</ecNumber>
    </recommendedName>
</protein>
<keyword evidence="13" id="KW-0418">Kinase</keyword>
<comment type="cofactor">
    <cofactor evidence="1">
        <name>Mg(2+)</name>
        <dbReference type="ChEBI" id="CHEBI:18420"/>
    </cofactor>
</comment>
<dbReference type="FunFam" id="2.60.40.10:FF:000148">
    <property type="entry name" value="titin isoform X1"/>
    <property type="match status" value="1"/>
</dbReference>
<evidence type="ECO:0000256" key="21">
    <source>
        <dbReference type="ARBA" id="ARBA00048679"/>
    </source>
</evidence>
<evidence type="ECO:0000256" key="17">
    <source>
        <dbReference type="ARBA" id="ARBA00023157"/>
    </source>
</evidence>
<dbReference type="SMART" id="SM00409">
    <property type="entry name" value="IG"/>
    <property type="match status" value="4"/>
</dbReference>
<evidence type="ECO:0000256" key="15">
    <source>
        <dbReference type="ARBA" id="ARBA00022842"/>
    </source>
</evidence>
<evidence type="ECO:0000256" key="14">
    <source>
        <dbReference type="ARBA" id="ARBA00022840"/>
    </source>
</evidence>
<reference evidence="23 24" key="1">
    <citation type="submission" date="2024-04" db="EMBL/GenBank/DDBJ databases">
        <authorList>
            <person name="Waldvogel A.-M."/>
            <person name="Schoenle A."/>
        </authorList>
    </citation>
    <scope>NUCLEOTIDE SEQUENCE [LARGE SCALE GENOMIC DNA]</scope>
</reference>
<evidence type="ECO:0000259" key="22">
    <source>
        <dbReference type="PROSITE" id="PS50835"/>
    </source>
</evidence>
<evidence type="ECO:0000256" key="2">
    <source>
        <dbReference type="ARBA" id="ARBA00004123"/>
    </source>
</evidence>
<dbReference type="InterPro" id="IPR036179">
    <property type="entry name" value="Ig-like_dom_sf"/>
</dbReference>
<dbReference type="GO" id="GO:0005516">
    <property type="term" value="F:calmodulin binding"/>
    <property type="evidence" value="ECO:0007669"/>
    <property type="project" value="UniProtKB-KW"/>
</dbReference>
<comment type="subcellular location">
    <subcellularLocation>
        <location evidence="3">Cytoplasm</location>
    </subcellularLocation>
    <subcellularLocation>
        <location evidence="2">Nucleus</location>
    </subcellularLocation>
</comment>
<dbReference type="SUPFAM" id="SSF48726">
    <property type="entry name" value="Immunoglobulin"/>
    <property type="match status" value="4"/>
</dbReference>
<evidence type="ECO:0000256" key="16">
    <source>
        <dbReference type="ARBA" id="ARBA00022860"/>
    </source>
</evidence>
<keyword evidence="12" id="KW-0547">Nucleotide-binding</keyword>
<dbReference type="InterPro" id="IPR013098">
    <property type="entry name" value="Ig_I-set"/>
</dbReference>
<dbReference type="EC" id="2.7.11.1" evidence="5"/>
<keyword evidence="14" id="KW-0067">ATP-binding</keyword>
<evidence type="ECO:0000256" key="4">
    <source>
        <dbReference type="ARBA" id="ARBA00006692"/>
    </source>
</evidence>
<evidence type="ECO:0000256" key="18">
    <source>
        <dbReference type="ARBA" id="ARBA00023242"/>
    </source>
</evidence>
<evidence type="ECO:0000256" key="20">
    <source>
        <dbReference type="ARBA" id="ARBA00047899"/>
    </source>
</evidence>
<dbReference type="AlphaFoldDB" id="A0AAV2JXA8"/>
<evidence type="ECO:0000256" key="6">
    <source>
        <dbReference type="ARBA" id="ARBA00022490"/>
    </source>
</evidence>
<keyword evidence="16" id="KW-0112">Calmodulin-binding</keyword>
<keyword evidence="8" id="KW-0597">Phosphoprotein</keyword>
<evidence type="ECO:0000313" key="23">
    <source>
        <dbReference type="EMBL" id="CAL1581388.1"/>
    </source>
</evidence>
<evidence type="ECO:0000256" key="10">
    <source>
        <dbReference type="ARBA" id="ARBA00022723"/>
    </source>
</evidence>